<dbReference type="InterPro" id="IPR039757">
    <property type="entry name" value="EIF2D"/>
</dbReference>
<dbReference type="PROSITE" id="PS51925">
    <property type="entry name" value="SWIB_MDM2"/>
    <property type="match status" value="1"/>
</dbReference>
<dbReference type="EMBL" id="KN840441">
    <property type="protein sequence ID" value="KIP12172.1"/>
    <property type="molecule type" value="Genomic_DNA"/>
</dbReference>
<dbReference type="InterPro" id="IPR041366">
    <property type="entry name" value="Pre-PUA"/>
</dbReference>
<name>A0A0C3SDV1_PHLG1</name>
<feature type="domain" description="DM2" evidence="4">
    <location>
        <begin position="383"/>
        <end position="468"/>
    </location>
</feature>
<dbReference type="InterPro" id="IPR001950">
    <property type="entry name" value="SUI1"/>
</dbReference>
<dbReference type="CDD" id="cd11608">
    <property type="entry name" value="eIF2D_C"/>
    <property type="match status" value="1"/>
</dbReference>
<dbReference type="PROSITE" id="PS50296">
    <property type="entry name" value="SUI1"/>
    <property type="match status" value="1"/>
</dbReference>
<feature type="region of interest" description="Disordered" evidence="2">
    <location>
        <begin position="185"/>
        <end position="212"/>
    </location>
</feature>
<evidence type="ECO:0000259" key="3">
    <source>
        <dbReference type="PROSITE" id="PS50296"/>
    </source>
</evidence>
<dbReference type="Pfam" id="PF26292">
    <property type="entry name" value="PUA_elF2D"/>
    <property type="match status" value="1"/>
</dbReference>
<evidence type="ECO:0000256" key="2">
    <source>
        <dbReference type="SAM" id="MobiDB-lite"/>
    </source>
</evidence>
<feature type="domain" description="SUI1" evidence="3">
    <location>
        <begin position="487"/>
        <end position="560"/>
    </location>
</feature>
<dbReference type="Pfam" id="PF26291">
    <property type="entry name" value="SWIB_eIF2D"/>
    <property type="match status" value="1"/>
</dbReference>
<keyword evidence="6" id="KW-1185">Reference proteome</keyword>
<organism evidence="5 6">
    <name type="scientific">Phlebiopsis gigantea (strain 11061_1 CR5-6)</name>
    <name type="common">White-rot fungus</name>
    <name type="synonym">Peniophora gigantea</name>
    <dbReference type="NCBI Taxonomy" id="745531"/>
    <lineage>
        <taxon>Eukaryota</taxon>
        <taxon>Fungi</taxon>
        <taxon>Dikarya</taxon>
        <taxon>Basidiomycota</taxon>
        <taxon>Agaricomycotina</taxon>
        <taxon>Agaricomycetes</taxon>
        <taxon>Polyporales</taxon>
        <taxon>Phanerochaetaceae</taxon>
        <taxon>Phlebiopsis</taxon>
    </lineage>
</organism>
<dbReference type="PANTHER" id="PTHR12217:SF4">
    <property type="entry name" value="EUKARYOTIC TRANSLATION INITIATION FACTOR 2D"/>
    <property type="match status" value="1"/>
</dbReference>
<dbReference type="InterPro" id="IPR036885">
    <property type="entry name" value="SWIB_MDM2_dom_sf"/>
</dbReference>
<dbReference type="GO" id="GO:0005737">
    <property type="term" value="C:cytoplasm"/>
    <property type="evidence" value="ECO:0007669"/>
    <property type="project" value="UniProtKB-SubCell"/>
</dbReference>
<dbReference type="Pfam" id="PF25304">
    <property type="entry name" value="WHD_eIF2D"/>
    <property type="match status" value="1"/>
</dbReference>
<dbReference type="SUPFAM" id="SSF47592">
    <property type="entry name" value="SWIB/MDM2 domain"/>
    <property type="match status" value="1"/>
</dbReference>
<dbReference type="PANTHER" id="PTHR12217">
    <property type="entry name" value="EUKARYOTIC TRANSLATION INITIATION FACTOR 2D"/>
    <property type="match status" value="1"/>
</dbReference>
<dbReference type="InterPro" id="IPR015947">
    <property type="entry name" value="PUA-like_sf"/>
</dbReference>
<dbReference type="InterPro" id="IPR057429">
    <property type="entry name" value="WH_eIF2D"/>
</dbReference>
<dbReference type="Pfam" id="PF01253">
    <property type="entry name" value="SUI1"/>
    <property type="match status" value="1"/>
</dbReference>
<dbReference type="InterPro" id="IPR036877">
    <property type="entry name" value="SUI1_dom_sf"/>
</dbReference>
<reference evidence="5 6" key="1">
    <citation type="journal article" date="2014" name="PLoS Genet.">
        <title>Analysis of the Phlebiopsis gigantea genome, transcriptome and secretome provides insight into its pioneer colonization strategies of wood.</title>
        <authorList>
            <person name="Hori C."/>
            <person name="Ishida T."/>
            <person name="Igarashi K."/>
            <person name="Samejima M."/>
            <person name="Suzuki H."/>
            <person name="Master E."/>
            <person name="Ferreira P."/>
            <person name="Ruiz-Duenas F.J."/>
            <person name="Held B."/>
            <person name="Canessa P."/>
            <person name="Larrondo L.F."/>
            <person name="Schmoll M."/>
            <person name="Druzhinina I.S."/>
            <person name="Kubicek C.P."/>
            <person name="Gaskell J.A."/>
            <person name="Kersten P."/>
            <person name="St John F."/>
            <person name="Glasner J."/>
            <person name="Sabat G."/>
            <person name="Splinter BonDurant S."/>
            <person name="Syed K."/>
            <person name="Yadav J."/>
            <person name="Mgbeahuruike A.C."/>
            <person name="Kovalchuk A."/>
            <person name="Asiegbu F.O."/>
            <person name="Lackner G."/>
            <person name="Hoffmeister D."/>
            <person name="Rencoret J."/>
            <person name="Gutierrez A."/>
            <person name="Sun H."/>
            <person name="Lindquist E."/>
            <person name="Barry K."/>
            <person name="Riley R."/>
            <person name="Grigoriev I.V."/>
            <person name="Henrissat B."/>
            <person name="Kues U."/>
            <person name="Berka R.M."/>
            <person name="Martinez A.T."/>
            <person name="Covert S.F."/>
            <person name="Blanchette R.A."/>
            <person name="Cullen D."/>
        </authorList>
    </citation>
    <scope>NUCLEOTIDE SEQUENCE [LARGE SCALE GENOMIC DNA]</scope>
    <source>
        <strain evidence="5 6">11061_1 CR5-6</strain>
    </source>
</reference>
<dbReference type="GO" id="GO:0003723">
    <property type="term" value="F:RNA binding"/>
    <property type="evidence" value="ECO:0007669"/>
    <property type="project" value="InterPro"/>
</dbReference>
<dbReference type="AlphaFoldDB" id="A0A0C3SDV1"/>
<dbReference type="SUPFAM" id="SSF88697">
    <property type="entry name" value="PUA domain-like"/>
    <property type="match status" value="1"/>
</dbReference>
<dbReference type="SUPFAM" id="SSF55159">
    <property type="entry name" value="eIF1-like"/>
    <property type="match status" value="1"/>
</dbReference>
<dbReference type="Pfam" id="PF17832">
    <property type="entry name" value="Pre-PUA"/>
    <property type="match status" value="1"/>
</dbReference>
<protein>
    <recommendedName>
        <fullName evidence="7">SUI1 domain-containing protein</fullName>
    </recommendedName>
</protein>
<evidence type="ECO:0000259" key="4">
    <source>
        <dbReference type="PROSITE" id="PS51925"/>
    </source>
</evidence>
<evidence type="ECO:0000313" key="6">
    <source>
        <dbReference type="Proteomes" id="UP000053257"/>
    </source>
</evidence>
<evidence type="ECO:0000313" key="5">
    <source>
        <dbReference type="EMBL" id="KIP12172.1"/>
    </source>
</evidence>
<sequence length="575" mass="60819">MFKKPPTELKTASPLRSSTHRKLKQALAAQYKLTPEVASSLIPTGLLSRAFVTHSGVHGLVYLAAEGDPLWFSLDEDKNGEGEVLPTVYTLWKDPSLLPAVTTPKVVIEKLVGGADLMIPGVVAHTNPFKPSQPAAVSAYTPAGLGAPLAVGRAVCSSDAWTAHDAHGKAVRVLHTVHDTLWELGRGGDEPAARPWPVEASGGEETHDASQQEDEVVELVGGVDDVKLEQPENALGADVSDEEEPSAPVLSPEEVSNILHTSLLQALQTTLVASPPGTFPMPASTLWAAHVLPARPADASVVDIKSSTHKNVKTFLKAAAKEGLLKLKETKGDLVVTAVHPTHPAVAAHRTYTTLAVVDAKREKAAARAAAAAQQTEEIAVAEVWKPFGPTLGLFVAAGHPTDKLYTATEIKDVFNAYVQTRNLVNAHEQQYVHALVDDALAAALAQKGNETPEFMVREDALRRVRAGMQAWHTVNGVSGKGAMAPIVVSVKIRQGRKACTLLSGFEAFGLRADVLADELRKACAGATSVAPLPGKTAGEEVMVQGRQIKGVTALLAAKGVPPQWIRTEGGGKKK</sequence>
<dbReference type="GO" id="GO:0001731">
    <property type="term" value="P:formation of translation preinitiation complex"/>
    <property type="evidence" value="ECO:0007669"/>
    <property type="project" value="InterPro"/>
</dbReference>
<dbReference type="PROSITE" id="PS50890">
    <property type="entry name" value="PUA"/>
    <property type="match status" value="1"/>
</dbReference>
<dbReference type="InterPro" id="IPR048248">
    <property type="entry name" value="PUA_eIF2d-like"/>
</dbReference>
<dbReference type="HOGENOM" id="CLU_012487_1_1_1"/>
<dbReference type="CDD" id="cd21156">
    <property type="entry name" value="PUA_eIF2d-like"/>
    <property type="match status" value="1"/>
</dbReference>
<comment type="similarity">
    <text evidence="1">Belongs to the eIF2D family.</text>
</comment>
<dbReference type="STRING" id="745531.A0A0C3SDV1"/>
<evidence type="ECO:0008006" key="7">
    <source>
        <dbReference type="Google" id="ProtNLM"/>
    </source>
</evidence>
<dbReference type="InterPro" id="IPR058886">
    <property type="entry name" value="SWIB_eIF2D"/>
</dbReference>
<dbReference type="Gene3D" id="3.10.400.20">
    <property type="match status" value="1"/>
</dbReference>
<dbReference type="InterPro" id="IPR039759">
    <property type="entry name" value="eIF2D_SUI1"/>
</dbReference>
<evidence type="ECO:0000256" key="1">
    <source>
        <dbReference type="ARBA" id="ARBA00010359"/>
    </source>
</evidence>
<dbReference type="FunFam" id="3.30.780.10:FF:000008">
    <property type="entry name" value="eukaryotic translation initiation factor 2D"/>
    <property type="match status" value="1"/>
</dbReference>
<proteinExistence type="inferred from homology"/>
<dbReference type="Proteomes" id="UP000053257">
    <property type="component" value="Unassembled WGS sequence"/>
</dbReference>
<dbReference type="OrthoDB" id="199771at2759"/>
<accession>A0A0C3SDV1</accession>
<dbReference type="InterPro" id="IPR003121">
    <property type="entry name" value="SWIB_MDM2_domain"/>
</dbReference>
<dbReference type="GO" id="GO:0003743">
    <property type="term" value="F:translation initiation factor activity"/>
    <property type="evidence" value="ECO:0007669"/>
    <property type="project" value="InterPro"/>
</dbReference>
<gene>
    <name evidence="5" type="ORF">PHLGIDRAFT_370577</name>
</gene>
<dbReference type="Gene3D" id="3.30.780.10">
    <property type="entry name" value="SUI1-like domain"/>
    <property type="match status" value="1"/>
</dbReference>